<feature type="signal peptide" evidence="2">
    <location>
        <begin position="1"/>
        <end position="32"/>
    </location>
</feature>
<dbReference type="InterPro" id="IPR018247">
    <property type="entry name" value="EF_Hand_1_Ca_BS"/>
</dbReference>
<dbReference type="PROSITE" id="PS00018">
    <property type="entry name" value="EF_HAND_1"/>
    <property type="match status" value="1"/>
</dbReference>
<dbReference type="PROSITE" id="PS50222">
    <property type="entry name" value="EF_HAND_2"/>
    <property type="match status" value="1"/>
</dbReference>
<evidence type="ECO:0000259" key="3">
    <source>
        <dbReference type="PROSITE" id="PS50222"/>
    </source>
</evidence>
<dbReference type="Gene3D" id="1.10.238.10">
    <property type="entry name" value="EF-hand"/>
    <property type="match status" value="1"/>
</dbReference>
<dbReference type="InterPro" id="IPR011992">
    <property type="entry name" value="EF-hand-dom_pair"/>
</dbReference>
<sequence length="133" mass="13849">MKAQQRCLFPFETRSVMLFAALTLGGLGAAQAQGNAPAPQWGPAGSSEKSAPRSNAQGAKPEGNQTGAPKEGQASNQADAVEEAFERADANRDGQLSPQEAATLPAIGQRFQALDTDHNGMLSRAEFARGAQP</sequence>
<name>A0A369AK97_9BURK</name>
<dbReference type="RefSeq" id="WP_114483351.1">
    <property type="nucleotide sequence ID" value="NZ_QPJU01000005.1"/>
</dbReference>
<keyword evidence="5" id="KW-1185">Reference proteome</keyword>
<dbReference type="SUPFAM" id="SSF47473">
    <property type="entry name" value="EF-hand"/>
    <property type="match status" value="1"/>
</dbReference>
<dbReference type="GO" id="GO:0005509">
    <property type="term" value="F:calcium ion binding"/>
    <property type="evidence" value="ECO:0007669"/>
    <property type="project" value="InterPro"/>
</dbReference>
<feature type="region of interest" description="Disordered" evidence="1">
    <location>
        <begin position="30"/>
        <end position="133"/>
    </location>
</feature>
<keyword evidence="2" id="KW-0732">Signal</keyword>
<protein>
    <submittedName>
        <fullName evidence="4">EF hand domain-containing protein</fullName>
    </submittedName>
</protein>
<evidence type="ECO:0000313" key="4">
    <source>
        <dbReference type="EMBL" id="RCX09485.1"/>
    </source>
</evidence>
<gene>
    <name evidence="4" type="ORF">DFR45_105114</name>
</gene>
<proteinExistence type="predicted"/>
<dbReference type="InterPro" id="IPR002048">
    <property type="entry name" value="EF_hand_dom"/>
</dbReference>
<accession>A0A369AK97</accession>
<dbReference type="Proteomes" id="UP000252174">
    <property type="component" value="Unassembled WGS sequence"/>
</dbReference>
<feature type="chain" id="PRO_5016620971" evidence="2">
    <location>
        <begin position="33"/>
        <end position="133"/>
    </location>
</feature>
<evidence type="ECO:0000256" key="2">
    <source>
        <dbReference type="SAM" id="SignalP"/>
    </source>
</evidence>
<dbReference type="OrthoDB" id="8914005at2"/>
<feature type="domain" description="EF-hand" evidence="3">
    <location>
        <begin position="76"/>
        <end position="111"/>
    </location>
</feature>
<feature type="compositionally biased region" description="Polar residues" evidence="1">
    <location>
        <begin position="47"/>
        <end position="78"/>
    </location>
</feature>
<comment type="caution">
    <text evidence="4">The sequence shown here is derived from an EMBL/GenBank/DDBJ whole genome shotgun (WGS) entry which is preliminary data.</text>
</comment>
<dbReference type="EMBL" id="QPJU01000005">
    <property type="protein sequence ID" value="RCX09485.1"/>
    <property type="molecule type" value="Genomic_DNA"/>
</dbReference>
<dbReference type="Pfam" id="PF13202">
    <property type="entry name" value="EF-hand_5"/>
    <property type="match status" value="2"/>
</dbReference>
<evidence type="ECO:0000256" key="1">
    <source>
        <dbReference type="SAM" id="MobiDB-lite"/>
    </source>
</evidence>
<organism evidence="4 5">
    <name type="scientific">Extensimonas vulgaris</name>
    <dbReference type="NCBI Taxonomy" id="1031594"/>
    <lineage>
        <taxon>Bacteria</taxon>
        <taxon>Pseudomonadati</taxon>
        <taxon>Pseudomonadota</taxon>
        <taxon>Betaproteobacteria</taxon>
        <taxon>Burkholderiales</taxon>
        <taxon>Comamonadaceae</taxon>
        <taxon>Extensimonas</taxon>
    </lineage>
</organism>
<feature type="compositionally biased region" description="Low complexity" evidence="1">
    <location>
        <begin position="30"/>
        <end position="45"/>
    </location>
</feature>
<evidence type="ECO:0000313" key="5">
    <source>
        <dbReference type="Proteomes" id="UP000252174"/>
    </source>
</evidence>
<dbReference type="AlphaFoldDB" id="A0A369AK97"/>
<reference evidence="4 5" key="1">
    <citation type="submission" date="2018-07" db="EMBL/GenBank/DDBJ databases">
        <title>Genomic Encyclopedia of Type Strains, Phase IV (KMG-IV): sequencing the most valuable type-strain genomes for metagenomic binning, comparative biology and taxonomic classification.</title>
        <authorList>
            <person name="Goeker M."/>
        </authorList>
    </citation>
    <scope>NUCLEOTIDE SEQUENCE [LARGE SCALE GENOMIC DNA]</scope>
    <source>
        <strain evidence="4 5">DSM 100911</strain>
    </source>
</reference>